<dbReference type="AlphaFoldDB" id="B1VNK4"/>
<dbReference type="HOGENOM" id="CLU_1377423_0_0_11"/>
<evidence type="ECO:0000313" key="1">
    <source>
        <dbReference type="EMBL" id="BAG17027.1"/>
    </source>
</evidence>
<dbReference type="Proteomes" id="UP000001685">
    <property type="component" value="Chromosome"/>
</dbReference>
<sequence length="211" mass="23110">MVYQNDAIKGECVNTEKLTARRLTAEETAELGPQDSVFVPASMDGVSPDCYAPAFLTKPGKSFEGGSFIARTAFGEEVHVLPDNAEEGGIWIADKAGEAIEVLQSAGVLLNLALFVPGGNKESLESLYSAAREAFGAGVVQRWSEEVVEVPDVKVDLYEEPARGRKNANNQNRDRRALDIFPTRVRFLEPSEGWKFVVEPHKEIVDETPTI</sequence>
<reference evidence="2" key="1">
    <citation type="journal article" date="2008" name="J. Bacteriol.">
        <title>Genome sequence of the streptomycin-producing microorganism Streptomyces griseus IFO 13350.</title>
        <authorList>
            <person name="Ohnishi Y."/>
            <person name="Ishikawa J."/>
            <person name="Hara H."/>
            <person name="Suzuki H."/>
            <person name="Ikenoya M."/>
            <person name="Ikeda H."/>
            <person name="Yamashita A."/>
            <person name="Hattori M."/>
            <person name="Horinouchi S."/>
        </authorList>
    </citation>
    <scope>NUCLEOTIDE SEQUENCE [LARGE SCALE GENOMIC DNA]</scope>
    <source>
        <strain evidence="2">JCM 4626 / NBRC 13350</strain>
    </source>
</reference>
<dbReference type="EMBL" id="AP009493">
    <property type="protein sequence ID" value="BAG17027.1"/>
    <property type="molecule type" value="Genomic_DNA"/>
</dbReference>
<accession>B1VNK4</accession>
<dbReference type="KEGG" id="sgr:SGR_198"/>
<protein>
    <submittedName>
        <fullName evidence="1">Uncharacterized protein</fullName>
    </submittedName>
</protein>
<name>B1VNK4_STRGG</name>
<proteinExistence type="predicted"/>
<dbReference type="eggNOG" id="ENOG5031CM7">
    <property type="taxonomic scope" value="Bacteria"/>
</dbReference>
<organism evidence="1 2">
    <name type="scientific">Streptomyces griseus subsp. griseus (strain JCM 4626 / CBS 651.72 / NBRC 13350 / KCC S-0626 / ISP 5235)</name>
    <dbReference type="NCBI Taxonomy" id="455632"/>
    <lineage>
        <taxon>Bacteria</taxon>
        <taxon>Bacillati</taxon>
        <taxon>Actinomycetota</taxon>
        <taxon>Actinomycetes</taxon>
        <taxon>Kitasatosporales</taxon>
        <taxon>Streptomycetaceae</taxon>
        <taxon>Streptomyces</taxon>
    </lineage>
</organism>
<gene>
    <name evidence="1" type="ordered locus">SGR_198</name>
</gene>
<evidence type="ECO:0000313" key="2">
    <source>
        <dbReference type="Proteomes" id="UP000001685"/>
    </source>
</evidence>